<keyword evidence="2" id="KW-1185">Reference proteome</keyword>
<dbReference type="RefSeq" id="WP_036953358.1">
    <property type="nucleotide sequence ID" value="NZ_BAABIH010000001.1"/>
</dbReference>
<sequence>MTARTQLVDDLKVALPGKYRVIGFNSALDTVKAPTVMVWQSKIERPEQFGLQGLLVTFDLWVLVGQENTARADEALDVALDDVIESLQGITWVDWQDAERGVLFETFQGWKVTVNAAATITTTETEN</sequence>
<dbReference type="KEGG" id="lxl:KDY119_00772"/>
<dbReference type="EMBL" id="CP045529">
    <property type="protein sequence ID" value="QFU97278.1"/>
    <property type="molecule type" value="Genomic_DNA"/>
</dbReference>
<dbReference type="OrthoDB" id="5068258at2"/>
<evidence type="ECO:0000313" key="2">
    <source>
        <dbReference type="Proteomes" id="UP000326702"/>
    </source>
</evidence>
<name>A0A5P9Q775_9MICO</name>
<reference evidence="1 2" key="1">
    <citation type="submission" date="2019-10" db="EMBL/GenBank/DDBJ databases">
        <title>Genome sequence of Luteimicrobium xylanilyticum HY-24.</title>
        <authorList>
            <person name="Kim D.Y."/>
            <person name="Park H.-Y."/>
        </authorList>
    </citation>
    <scope>NUCLEOTIDE SEQUENCE [LARGE SCALE GENOMIC DNA]</scope>
    <source>
        <strain evidence="1 2">HY-24</strain>
    </source>
</reference>
<accession>A0A5P9Q775</accession>
<gene>
    <name evidence="1" type="ORF">KDY119_00772</name>
</gene>
<proteinExistence type="predicted"/>
<protein>
    <submittedName>
        <fullName evidence="1">Uncharacterized protein</fullName>
    </submittedName>
</protein>
<organism evidence="1 2">
    <name type="scientific">Luteimicrobium xylanilyticum</name>
    <dbReference type="NCBI Taxonomy" id="1133546"/>
    <lineage>
        <taxon>Bacteria</taxon>
        <taxon>Bacillati</taxon>
        <taxon>Actinomycetota</taxon>
        <taxon>Actinomycetes</taxon>
        <taxon>Micrococcales</taxon>
        <taxon>Luteimicrobium</taxon>
    </lineage>
</organism>
<dbReference type="Proteomes" id="UP000326702">
    <property type="component" value="Chromosome"/>
</dbReference>
<dbReference type="AlphaFoldDB" id="A0A5P9Q775"/>
<evidence type="ECO:0000313" key="1">
    <source>
        <dbReference type="EMBL" id="QFU97278.1"/>
    </source>
</evidence>